<sequence length="252" mass="28165">MTQQQGFYSKVAEKFGGYSSGAQRTTSFPQGDPEERFDALVRELASPTGRLLDVGCADGRNLLAVAPSFGRVDALDLSPEMLASAERHRAASGLDHVEFALGDASATGFPDGAFDVVTSRRGPLFPEEFRRVLRPGGSVVHLGIAERDVQELKEVFGRGQLYGRWSKTPVLREESDRLERAGFTVDHAREFTYDEYFHTPADLDRFLQMVPIFEDYDSAADRDAFERYAARATTSEGIHLARHWFVLRAQRN</sequence>
<evidence type="ECO:0000259" key="4">
    <source>
        <dbReference type="Pfam" id="PF13649"/>
    </source>
</evidence>
<accession>A0ABP7EJ99</accession>
<name>A0ABP7EJ99_9ACTN</name>
<comment type="caution">
    <text evidence="5">The sequence shown here is derived from an EMBL/GenBank/DDBJ whole genome shotgun (WGS) entry which is preliminary data.</text>
</comment>
<evidence type="ECO:0000256" key="2">
    <source>
        <dbReference type="ARBA" id="ARBA00022679"/>
    </source>
</evidence>
<proteinExistence type="predicted"/>
<protein>
    <recommendedName>
        <fullName evidence="4">Methyltransferase domain-containing protein</fullName>
    </recommendedName>
</protein>
<evidence type="ECO:0000313" key="6">
    <source>
        <dbReference type="Proteomes" id="UP001499884"/>
    </source>
</evidence>
<keyword evidence="2" id="KW-0808">Transferase</keyword>
<dbReference type="PANTHER" id="PTHR43464">
    <property type="entry name" value="METHYLTRANSFERASE"/>
    <property type="match status" value="1"/>
</dbReference>
<evidence type="ECO:0000313" key="5">
    <source>
        <dbReference type="EMBL" id="GAA3719174.1"/>
    </source>
</evidence>
<organism evidence="5 6">
    <name type="scientific">Streptomyces tremellae</name>
    <dbReference type="NCBI Taxonomy" id="1124239"/>
    <lineage>
        <taxon>Bacteria</taxon>
        <taxon>Bacillati</taxon>
        <taxon>Actinomycetota</taxon>
        <taxon>Actinomycetes</taxon>
        <taxon>Kitasatosporales</taxon>
        <taxon>Streptomycetaceae</taxon>
        <taxon>Streptomyces</taxon>
    </lineage>
</organism>
<dbReference type="InterPro" id="IPR041698">
    <property type="entry name" value="Methyltransf_25"/>
</dbReference>
<dbReference type="RefSeq" id="WP_345643059.1">
    <property type="nucleotide sequence ID" value="NZ_BAABEP010000006.1"/>
</dbReference>
<reference evidence="6" key="1">
    <citation type="journal article" date="2019" name="Int. J. Syst. Evol. Microbiol.">
        <title>The Global Catalogue of Microorganisms (GCM) 10K type strain sequencing project: providing services to taxonomists for standard genome sequencing and annotation.</title>
        <authorList>
            <consortium name="The Broad Institute Genomics Platform"/>
            <consortium name="The Broad Institute Genome Sequencing Center for Infectious Disease"/>
            <person name="Wu L."/>
            <person name="Ma J."/>
        </authorList>
    </citation>
    <scope>NUCLEOTIDE SEQUENCE [LARGE SCALE GENOMIC DNA]</scope>
    <source>
        <strain evidence="6">JCM 30846</strain>
    </source>
</reference>
<dbReference type="SUPFAM" id="SSF53335">
    <property type="entry name" value="S-adenosyl-L-methionine-dependent methyltransferases"/>
    <property type="match status" value="1"/>
</dbReference>
<evidence type="ECO:0000256" key="3">
    <source>
        <dbReference type="ARBA" id="ARBA00022691"/>
    </source>
</evidence>
<keyword evidence="1" id="KW-0489">Methyltransferase</keyword>
<dbReference type="EMBL" id="BAABEP010000006">
    <property type="protein sequence ID" value="GAA3719174.1"/>
    <property type="molecule type" value="Genomic_DNA"/>
</dbReference>
<feature type="domain" description="Methyltransferase" evidence="4">
    <location>
        <begin position="52"/>
        <end position="137"/>
    </location>
</feature>
<dbReference type="Gene3D" id="3.40.50.150">
    <property type="entry name" value="Vaccinia Virus protein VP39"/>
    <property type="match status" value="1"/>
</dbReference>
<keyword evidence="6" id="KW-1185">Reference proteome</keyword>
<dbReference type="InterPro" id="IPR029063">
    <property type="entry name" value="SAM-dependent_MTases_sf"/>
</dbReference>
<gene>
    <name evidence="5" type="ORF">GCM10023082_15830</name>
</gene>
<dbReference type="Pfam" id="PF13649">
    <property type="entry name" value="Methyltransf_25"/>
    <property type="match status" value="1"/>
</dbReference>
<dbReference type="CDD" id="cd02440">
    <property type="entry name" value="AdoMet_MTases"/>
    <property type="match status" value="1"/>
</dbReference>
<dbReference type="PANTHER" id="PTHR43464:SF19">
    <property type="entry name" value="UBIQUINONE BIOSYNTHESIS O-METHYLTRANSFERASE, MITOCHONDRIAL"/>
    <property type="match status" value="1"/>
</dbReference>
<evidence type="ECO:0000256" key="1">
    <source>
        <dbReference type="ARBA" id="ARBA00022603"/>
    </source>
</evidence>
<keyword evidence="3" id="KW-0949">S-adenosyl-L-methionine</keyword>
<dbReference type="Proteomes" id="UP001499884">
    <property type="component" value="Unassembled WGS sequence"/>
</dbReference>